<dbReference type="Proteomes" id="UP000324222">
    <property type="component" value="Unassembled WGS sequence"/>
</dbReference>
<keyword evidence="2" id="KW-1185">Reference proteome</keyword>
<evidence type="ECO:0000313" key="1">
    <source>
        <dbReference type="EMBL" id="MPC45906.1"/>
    </source>
</evidence>
<dbReference type="EMBL" id="VSRR010006950">
    <property type="protein sequence ID" value="MPC45906.1"/>
    <property type="molecule type" value="Genomic_DNA"/>
</dbReference>
<dbReference type="AlphaFoldDB" id="A0A5B7FK93"/>
<accession>A0A5B7FK93</accession>
<evidence type="ECO:0000313" key="2">
    <source>
        <dbReference type="Proteomes" id="UP000324222"/>
    </source>
</evidence>
<sequence length="148" mass="16343">MCSERFFSVNSHVETQVGLQVSETTFLTLLQHLLTIWFVTSIRQSNPTGTRATSSFLLSLAPAPLKLLTVSTRGVVTVEVASVCSSRWESPGVRVNNIQVSSPQVSATRFTRDQQQQDMTVYYLIGAVLAHLEAVQNAVHFTVLETQC</sequence>
<gene>
    <name evidence="1" type="ORF">E2C01_039612</name>
</gene>
<proteinExistence type="predicted"/>
<protein>
    <submittedName>
        <fullName evidence="1">Uncharacterized protein</fullName>
    </submittedName>
</protein>
<name>A0A5B7FK93_PORTR</name>
<organism evidence="1 2">
    <name type="scientific">Portunus trituberculatus</name>
    <name type="common">Swimming crab</name>
    <name type="synonym">Neptunus trituberculatus</name>
    <dbReference type="NCBI Taxonomy" id="210409"/>
    <lineage>
        <taxon>Eukaryota</taxon>
        <taxon>Metazoa</taxon>
        <taxon>Ecdysozoa</taxon>
        <taxon>Arthropoda</taxon>
        <taxon>Crustacea</taxon>
        <taxon>Multicrustacea</taxon>
        <taxon>Malacostraca</taxon>
        <taxon>Eumalacostraca</taxon>
        <taxon>Eucarida</taxon>
        <taxon>Decapoda</taxon>
        <taxon>Pleocyemata</taxon>
        <taxon>Brachyura</taxon>
        <taxon>Eubrachyura</taxon>
        <taxon>Portunoidea</taxon>
        <taxon>Portunidae</taxon>
        <taxon>Portuninae</taxon>
        <taxon>Portunus</taxon>
    </lineage>
</organism>
<reference evidence="1 2" key="1">
    <citation type="submission" date="2019-05" db="EMBL/GenBank/DDBJ databases">
        <title>Another draft genome of Portunus trituberculatus and its Hox gene families provides insights of decapod evolution.</title>
        <authorList>
            <person name="Jeong J.-H."/>
            <person name="Song I."/>
            <person name="Kim S."/>
            <person name="Choi T."/>
            <person name="Kim D."/>
            <person name="Ryu S."/>
            <person name="Kim W."/>
        </authorList>
    </citation>
    <scope>NUCLEOTIDE SEQUENCE [LARGE SCALE GENOMIC DNA]</scope>
    <source>
        <tissue evidence="1">Muscle</tissue>
    </source>
</reference>
<comment type="caution">
    <text evidence="1">The sequence shown here is derived from an EMBL/GenBank/DDBJ whole genome shotgun (WGS) entry which is preliminary data.</text>
</comment>